<dbReference type="Gene3D" id="1.20.1280.50">
    <property type="match status" value="1"/>
</dbReference>
<dbReference type="InterPro" id="IPR001810">
    <property type="entry name" value="F-box_dom"/>
</dbReference>
<dbReference type="Pfam" id="PF00646">
    <property type="entry name" value="F-box"/>
    <property type="match status" value="1"/>
</dbReference>
<keyword evidence="2" id="KW-1185">Reference proteome</keyword>
<dbReference type="GO" id="GO:0031398">
    <property type="term" value="P:positive regulation of protein ubiquitination"/>
    <property type="evidence" value="ECO:0007669"/>
    <property type="project" value="TreeGrafter"/>
</dbReference>
<proteinExistence type="predicted"/>
<accession>A0A3Q0JGM4</accession>
<organism evidence="2 3">
    <name type="scientific">Diaphorina citri</name>
    <name type="common">Asian citrus psyllid</name>
    <dbReference type="NCBI Taxonomy" id="121845"/>
    <lineage>
        <taxon>Eukaryota</taxon>
        <taxon>Metazoa</taxon>
        <taxon>Ecdysozoa</taxon>
        <taxon>Arthropoda</taxon>
        <taxon>Hexapoda</taxon>
        <taxon>Insecta</taxon>
        <taxon>Pterygota</taxon>
        <taxon>Neoptera</taxon>
        <taxon>Paraneoptera</taxon>
        <taxon>Hemiptera</taxon>
        <taxon>Sternorrhyncha</taxon>
        <taxon>Psylloidea</taxon>
        <taxon>Psyllidae</taxon>
        <taxon>Diaphorininae</taxon>
        <taxon>Diaphorina</taxon>
    </lineage>
</organism>
<evidence type="ECO:0000313" key="2">
    <source>
        <dbReference type="Proteomes" id="UP000079169"/>
    </source>
</evidence>
<dbReference type="AlphaFoldDB" id="A0A3Q0JGM4"/>
<dbReference type="KEGG" id="dci:103520729"/>
<dbReference type="SUPFAM" id="SSF81383">
    <property type="entry name" value="F-box domain"/>
    <property type="match status" value="1"/>
</dbReference>
<dbReference type="PROSITE" id="PS50181">
    <property type="entry name" value="FBOX"/>
    <property type="match status" value="1"/>
</dbReference>
<evidence type="ECO:0000259" key="1">
    <source>
        <dbReference type="PROSITE" id="PS50181"/>
    </source>
</evidence>
<feature type="domain" description="F-box" evidence="1">
    <location>
        <begin position="11"/>
        <end position="57"/>
    </location>
</feature>
<gene>
    <name evidence="3" type="primary">LOC103520729</name>
</gene>
<name>A0A3Q0JGM4_DIACI</name>
<protein>
    <submittedName>
        <fullName evidence="3">Uncharacterized protein LOC103520729</fullName>
    </submittedName>
</protein>
<sequence>MAIEDSNSNDTSNWNNLPSLILNEIFSYLEYKEKLQASSSCKQWRIAFHHTNQLPDVHFHIRKHDEDKVVKSNYIAQCIAPKVKHLTVSFDSISALCLQLLANILEEVSFNAKVKRVVLNPSHCSFQKDGAFIQRFIVKRLLDIIENSDALEIISLGCSEQLFQSSVQLLDSLVKHHRNSLKCLMLSTLRDDPDHYELPNLDVSLIGSFVNLQVTFLGFIWGF</sequence>
<dbReference type="PaxDb" id="121845-A0A3Q0JGM4"/>
<dbReference type="Proteomes" id="UP000079169">
    <property type="component" value="Unplaced"/>
</dbReference>
<dbReference type="PANTHER" id="PTHR20933">
    <property type="entry name" value="F-BOX ONLY PROTEIN 33"/>
    <property type="match status" value="1"/>
</dbReference>
<dbReference type="InterPro" id="IPR036047">
    <property type="entry name" value="F-box-like_dom_sf"/>
</dbReference>
<dbReference type="STRING" id="121845.A0A3Q0JGM4"/>
<evidence type="ECO:0000313" key="3">
    <source>
        <dbReference type="RefSeq" id="XP_026687544.1"/>
    </source>
</evidence>
<dbReference type="GeneID" id="103520729"/>
<dbReference type="RefSeq" id="XP_026687544.1">
    <property type="nucleotide sequence ID" value="XM_026831743.1"/>
</dbReference>
<dbReference type="PANTHER" id="PTHR20933:SF3">
    <property type="entry name" value="F-BOX ONLY PROTEIN 33"/>
    <property type="match status" value="1"/>
</dbReference>
<reference evidence="3" key="1">
    <citation type="submission" date="2025-08" db="UniProtKB">
        <authorList>
            <consortium name="RefSeq"/>
        </authorList>
    </citation>
    <scope>IDENTIFICATION</scope>
</reference>